<accession>A0A9P1NZV8</accession>
<name>A0A9P1NZV8_9CYAN</name>
<sequence>MPRPAAILGILPAQFGYISVKIDGIPPMELPPDGTDRNHPRGKGNYSPRNYGMAAMKTRRSHY</sequence>
<dbReference type="RefSeq" id="WP_008049429.1">
    <property type="nucleotide sequence ID" value="NZ_FO818640.1"/>
</dbReference>
<evidence type="ECO:0000256" key="1">
    <source>
        <dbReference type="SAM" id="MobiDB-lite"/>
    </source>
</evidence>
<evidence type="ECO:0000313" key="3">
    <source>
        <dbReference type="Proteomes" id="UP000032946"/>
    </source>
</evidence>
<dbReference type="Proteomes" id="UP000032946">
    <property type="component" value="Chromosome"/>
</dbReference>
<reference evidence="2 3" key="1">
    <citation type="submission" date="2014-02" db="EMBL/GenBank/DDBJ databases">
        <authorList>
            <person name="Genoscope - CEA"/>
        </authorList>
    </citation>
    <scope>NUCLEOTIDE SEQUENCE [LARGE SCALE GENOMIC DNA]</scope>
    <source>
        <strain evidence="2 3">PCC 8005</strain>
    </source>
</reference>
<dbReference type="EMBL" id="FO818640">
    <property type="protein sequence ID" value="CDM94076.1"/>
    <property type="molecule type" value="Genomic_DNA"/>
</dbReference>
<protein>
    <submittedName>
        <fullName evidence="2">Uncharacterized protein</fullName>
    </submittedName>
</protein>
<evidence type="ECO:0000313" key="2">
    <source>
        <dbReference type="EMBL" id="CDM94076.1"/>
    </source>
</evidence>
<proteinExistence type="predicted"/>
<keyword evidence="3" id="KW-1185">Reference proteome</keyword>
<organism evidence="2 3">
    <name type="scientific">Limnospira indica PCC 8005</name>
    <dbReference type="NCBI Taxonomy" id="376219"/>
    <lineage>
        <taxon>Bacteria</taxon>
        <taxon>Bacillati</taxon>
        <taxon>Cyanobacteriota</taxon>
        <taxon>Cyanophyceae</taxon>
        <taxon>Oscillatoriophycideae</taxon>
        <taxon>Oscillatoriales</taxon>
        <taxon>Sirenicapillariaceae</taxon>
        <taxon>Limnospira</taxon>
    </lineage>
</organism>
<feature type="region of interest" description="Disordered" evidence="1">
    <location>
        <begin position="28"/>
        <end position="63"/>
    </location>
</feature>
<dbReference type="AlphaFoldDB" id="A0A9P1NZV8"/>
<gene>
    <name evidence="2" type="ORF">ARTHRO_11750</name>
</gene>